<keyword evidence="3" id="KW-1185">Reference proteome</keyword>
<comment type="caution">
    <text evidence="2">The sequence shown here is derived from an EMBL/GenBank/DDBJ whole genome shotgun (WGS) entry which is preliminary data.</text>
</comment>
<dbReference type="EMBL" id="PQFF01000081">
    <property type="protein sequence ID" value="RHZ84163.1"/>
    <property type="molecule type" value="Genomic_DNA"/>
</dbReference>
<feature type="region of interest" description="Disordered" evidence="1">
    <location>
        <begin position="136"/>
        <end position="157"/>
    </location>
</feature>
<evidence type="ECO:0000313" key="3">
    <source>
        <dbReference type="Proteomes" id="UP000266861"/>
    </source>
</evidence>
<feature type="compositionally biased region" description="Basic and acidic residues" evidence="1">
    <location>
        <begin position="170"/>
        <end position="184"/>
    </location>
</feature>
<feature type="compositionally biased region" description="Low complexity" evidence="1">
    <location>
        <begin position="191"/>
        <end position="203"/>
    </location>
</feature>
<proteinExistence type="predicted"/>
<feature type="compositionally biased region" description="Polar residues" evidence="1">
    <location>
        <begin position="204"/>
        <end position="219"/>
    </location>
</feature>
<evidence type="ECO:0000313" key="2">
    <source>
        <dbReference type="EMBL" id="RHZ84163.1"/>
    </source>
</evidence>
<name>A0A397JGR5_9GLOM</name>
<organism evidence="2 3">
    <name type="scientific">Diversispora epigaea</name>
    <dbReference type="NCBI Taxonomy" id="1348612"/>
    <lineage>
        <taxon>Eukaryota</taxon>
        <taxon>Fungi</taxon>
        <taxon>Fungi incertae sedis</taxon>
        <taxon>Mucoromycota</taxon>
        <taxon>Glomeromycotina</taxon>
        <taxon>Glomeromycetes</taxon>
        <taxon>Diversisporales</taxon>
        <taxon>Diversisporaceae</taxon>
        <taxon>Diversispora</taxon>
    </lineage>
</organism>
<gene>
    <name evidence="2" type="ORF">Glove_85g16</name>
</gene>
<feature type="region of interest" description="Disordered" evidence="1">
    <location>
        <begin position="170"/>
        <end position="219"/>
    </location>
</feature>
<evidence type="ECO:0000256" key="1">
    <source>
        <dbReference type="SAM" id="MobiDB-lite"/>
    </source>
</evidence>
<accession>A0A397JGR5</accession>
<dbReference type="AlphaFoldDB" id="A0A397JGR5"/>
<dbReference type="Proteomes" id="UP000266861">
    <property type="component" value="Unassembled WGS sequence"/>
</dbReference>
<reference evidence="2 3" key="1">
    <citation type="submission" date="2018-08" db="EMBL/GenBank/DDBJ databases">
        <title>Genome and evolution of the arbuscular mycorrhizal fungus Diversispora epigaea (formerly Glomus versiforme) and its bacterial endosymbionts.</title>
        <authorList>
            <person name="Sun X."/>
            <person name="Fei Z."/>
            <person name="Harrison M."/>
        </authorList>
    </citation>
    <scope>NUCLEOTIDE SEQUENCE [LARGE SCALE GENOMIC DNA]</scope>
    <source>
        <strain evidence="2 3">IT104</strain>
    </source>
</reference>
<sequence>MKDPSLISFLKWRASNLALKDCAQEHGTFKYLPKSILKDDKNNIHTQKDIKYFSEVKMFWNDLRDQNLRQDIEYVKAHNEPRINAILERDSDLSEGQNKSSIKSEINHEEIKISKQVIHPYKQKLKFSERKISLASAKRKDKKRDSQQSNIIIDDDEDDLEFMQNIELIEKDPVPAEQVSKEDCGTSPIGSNDNNAQNQSANQLSIDKNNDTIQTCNCS</sequence>
<protein>
    <submittedName>
        <fullName evidence="2">Uncharacterized protein</fullName>
    </submittedName>
</protein>